<organism evidence="2">
    <name type="scientific">Culex pipiens</name>
    <name type="common">House mosquito</name>
    <dbReference type="NCBI Taxonomy" id="7175"/>
    <lineage>
        <taxon>Eukaryota</taxon>
        <taxon>Metazoa</taxon>
        <taxon>Ecdysozoa</taxon>
        <taxon>Arthropoda</taxon>
        <taxon>Hexapoda</taxon>
        <taxon>Insecta</taxon>
        <taxon>Pterygota</taxon>
        <taxon>Neoptera</taxon>
        <taxon>Endopterygota</taxon>
        <taxon>Diptera</taxon>
        <taxon>Nematocera</taxon>
        <taxon>Culicoidea</taxon>
        <taxon>Culicidae</taxon>
        <taxon>Culicinae</taxon>
        <taxon>Culicini</taxon>
        <taxon>Culex</taxon>
        <taxon>Culex</taxon>
    </lineage>
</organism>
<dbReference type="EMBL" id="HBUE01126093">
    <property type="protein sequence ID" value="CAG6494842.1"/>
    <property type="molecule type" value="Transcribed_RNA"/>
</dbReference>
<accession>A0A8D8CPA8</accession>
<feature type="compositionally biased region" description="Basic residues" evidence="1">
    <location>
        <begin position="1"/>
        <end position="12"/>
    </location>
</feature>
<evidence type="ECO:0000256" key="1">
    <source>
        <dbReference type="SAM" id="MobiDB-lite"/>
    </source>
</evidence>
<proteinExistence type="predicted"/>
<protein>
    <submittedName>
        <fullName evidence="2">(northern house mosquito) hypothetical protein</fullName>
    </submittedName>
</protein>
<name>A0A8D8CPA8_CULPI</name>
<evidence type="ECO:0000313" key="2">
    <source>
        <dbReference type="EMBL" id="CAG6494842.1"/>
    </source>
</evidence>
<reference evidence="2" key="1">
    <citation type="submission" date="2021-05" db="EMBL/GenBank/DDBJ databases">
        <authorList>
            <person name="Alioto T."/>
            <person name="Alioto T."/>
            <person name="Gomez Garrido J."/>
        </authorList>
    </citation>
    <scope>NUCLEOTIDE SEQUENCE</scope>
</reference>
<feature type="region of interest" description="Disordered" evidence="1">
    <location>
        <begin position="1"/>
        <end position="22"/>
    </location>
</feature>
<sequence>MRQKVKNSKKNKNGIGTDNRSSYLDVSHSFDVRHVDRRSELPAHEPFALRDHLPSTIAHHLRSGIRLGQRIIHGRFLQRRQHLVHVGFQRGNRDRFRIG</sequence>
<dbReference type="AlphaFoldDB" id="A0A8D8CPA8"/>